<dbReference type="SUPFAM" id="SSF160631">
    <property type="entry name" value="SMI1/KNR4-like"/>
    <property type="match status" value="1"/>
</dbReference>
<dbReference type="SMART" id="SM00860">
    <property type="entry name" value="SMI1_KNR4"/>
    <property type="match status" value="1"/>
</dbReference>
<proteinExistence type="predicted"/>
<dbReference type="InterPro" id="IPR018958">
    <property type="entry name" value="Knr4/Smi1-like_dom"/>
</dbReference>
<protein>
    <submittedName>
        <fullName evidence="2">SMI1/KNR4 family protein</fullName>
    </submittedName>
</protein>
<dbReference type="Gene3D" id="3.40.1580.10">
    <property type="entry name" value="SMI1/KNR4-like"/>
    <property type="match status" value="1"/>
</dbReference>
<dbReference type="InterPro" id="IPR037883">
    <property type="entry name" value="Knr4/Smi1-like_sf"/>
</dbReference>
<feature type="domain" description="Knr4/Smi1-like" evidence="1">
    <location>
        <begin position="82"/>
        <end position="207"/>
    </location>
</feature>
<name>A0ABS0X8K8_9ACTN</name>
<organism evidence="2 3">
    <name type="scientific">Streptomyces flavofungini</name>
    <dbReference type="NCBI Taxonomy" id="68200"/>
    <lineage>
        <taxon>Bacteria</taxon>
        <taxon>Bacillati</taxon>
        <taxon>Actinomycetota</taxon>
        <taxon>Actinomycetes</taxon>
        <taxon>Kitasatosporales</taxon>
        <taxon>Streptomycetaceae</taxon>
        <taxon>Streptomyces</taxon>
    </lineage>
</organism>
<accession>A0ABS0X8K8</accession>
<reference evidence="2 3" key="1">
    <citation type="submission" date="2020-12" db="EMBL/GenBank/DDBJ databases">
        <title>Streptomyces typhae sp. nov., a novel endophytic actinomycete isolated from the root of cattail pollen (Typha angustifolia L.).</title>
        <authorList>
            <person name="Peng C."/>
            <person name="Liu C."/>
        </authorList>
    </citation>
    <scope>NUCLEOTIDE SEQUENCE [LARGE SCALE GENOMIC DNA]</scope>
    <source>
        <strain evidence="2 3">JCM 4753</strain>
    </source>
</reference>
<gene>
    <name evidence="2" type="ORF">JGB26_20835</name>
</gene>
<dbReference type="Pfam" id="PF09346">
    <property type="entry name" value="SMI1_KNR4"/>
    <property type="match status" value="1"/>
</dbReference>
<keyword evidence="3" id="KW-1185">Reference proteome</keyword>
<sequence length="219" mass="24113">MVRRGVRPVGRDAAGLAGGGGAAGVRDAAHATGADAPRWDSVEYWRAYLASYSIDVLRAYENDDWQRISDAQRAAGWLGCAGATEEQLAATEERLGTRLPPSYRAFLGASNGFSHLGPFLYEMRTTRSVGWLREAEPSTWEIIRQGGPEEAAYMDRVLLISDVADAQYWLLDPGDVSPGGEWAANIWASWYPGLRERRASFAALVADERRSFEQLRDDG</sequence>
<dbReference type="Proteomes" id="UP000634780">
    <property type="component" value="Unassembled WGS sequence"/>
</dbReference>
<evidence type="ECO:0000313" key="2">
    <source>
        <dbReference type="EMBL" id="MBJ3809535.1"/>
    </source>
</evidence>
<evidence type="ECO:0000313" key="3">
    <source>
        <dbReference type="Proteomes" id="UP000634780"/>
    </source>
</evidence>
<dbReference type="EMBL" id="JAEKOZ010000012">
    <property type="protein sequence ID" value="MBJ3809535.1"/>
    <property type="molecule type" value="Genomic_DNA"/>
</dbReference>
<comment type="caution">
    <text evidence="2">The sequence shown here is derived from an EMBL/GenBank/DDBJ whole genome shotgun (WGS) entry which is preliminary data.</text>
</comment>
<evidence type="ECO:0000259" key="1">
    <source>
        <dbReference type="SMART" id="SM00860"/>
    </source>
</evidence>